<proteinExistence type="predicted"/>
<protein>
    <submittedName>
        <fullName evidence="2">Uncharacterized protein</fullName>
    </submittedName>
</protein>
<accession>A0ABY2WY46</accession>
<feature type="region of interest" description="Disordered" evidence="1">
    <location>
        <begin position="22"/>
        <end position="54"/>
    </location>
</feature>
<comment type="caution">
    <text evidence="2">The sequence shown here is derived from an EMBL/GenBank/DDBJ whole genome shotgun (WGS) entry which is preliminary data.</text>
</comment>
<dbReference type="Proteomes" id="UP001193035">
    <property type="component" value="Unassembled WGS sequence"/>
</dbReference>
<sequence>MNPAGIACIRACFENAEEIFPVGDPRTREGDGRSTPWRRLPQMPQLPQQQQPAPKTLTDWEDAFEERAAIMEYDGGLPRPLAEFLAGRWCARRGAKSK</sequence>
<reference evidence="2 3" key="1">
    <citation type="submission" date="2019-05" db="EMBL/GenBank/DDBJ databases">
        <title>Ruegeria sp. nov., isolated from tidal flat.</title>
        <authorList>
            <person name="Kim W."/>
        </authorList>
    </citation>
    <scope>NUCLEOTIDE SEQUENCE [LARGE SCALE GENOMIC DNA]</scope>
    <source>
        <strain evidence="2 3">CAU 1488</strain>
    </source>
</reference>
<evidence type="ECO:0000313" key="2">
    <source>
        <dbReference type="EMBL" id="TMV07774.1"/>
    </source>
</evidence>
<gene>
    <name evidence="2" type="ORF">FGK63_09930</name>
</gene>
<name>A0ABY2WY46_9RHOB</name>
<evidence type="ECO:0000256" key="1">
    <source>
        <dbReference type="SAM" id="MobiDB-lite"/>
    </source>
</evidence>
<feature type="compositionally biased region" description="Low complexity" evidence="1">
    <location>
        <begin position="37"/>
        <end position="54"/>
    </location>
</feature>
<evidence type="ECO:0000313" key="3">
    <source>
        <dbReference type="Proteomes" id="UP001193035"/>
    </source>
</evidence>
<keyword evidence="3" id="KW-1185">Reference proteome</keyword>
<dbReference type="EMBL" id="VCPD01000003">
    <property type="protein sequence ID" value="TMV07774.1"/>
    <property type="molecule type" value="Genomic_DNA"/>
</dbReference>
<organism evidence="2 3">
    <name type="scientific">Ruegeria sediminis</name>
    <dbReference type="NCBI Taxonomy" id="2583820"/>
    <lineage>
        <taxon>Bacteria</taxon>
        <taxon>Pseudomonadati</taxon>
        <taxon>Pseudomonadota</taxon>
        <taxon>Alphaproteobacteria</taxon>
        <taxon>Rhodobacterales</taxon>
        <taxon>Roseobacteraceae</taxon>
        <taxon>Ruegeria</taxon>
    </lineage>
</organism>